<keyword evidence="1" id="KW-0812">Transmembrane</keyword>
<feature type="transmembrane region" description="Helical" evidence="1">
    <location>
        <begin position="12"/>
        <end position="32"/>
    </location>
</feature>
<dbReference type="SUPFAM" id="SSF56219">
    <property type="entry name" value="DNase I-like"/>
    <property type="match status" value="1"/>
</dbReference>
<keyword evidence="1" id="KW-0472">Membrane</keyword>
<dbReference type="InterPro" id="IPR036691">
    <property type="entry name" value="Endo/exonu/phosph_ase_sf"/>
</dbReference>
<organism evidence="3 4">
    <name type="scientific">Puia dinghuensis</name>
    <dbReference type="NCBI Taxonomy" id="1792502"/>
    <lineage>
        <taxon>Bacteria</taxon>
        <taxon>Pseudomonadati</taxon>
        <taxon>Bacteroidota</taxon>
        <taxon>Chitinophagia</taxon>
        <taxon>Chitinophagales</taxon>
        <taxon>Chitinophagaceae</taxon>
        <taxon>Puia</taxon>
    </lineage>
</organism>
<feature type="transmembrane region" description="Helical" evidence="1">
    <location>
        <begin position="38"/>
        <end position="63"/>
    </location>
</feature>
<proteinExistence type="predicted"/>
<dbReference type="RefSeq" id="WP_188934932.1">
    <property type="nucleotide sequence ID" value="NZ_BMJC01000004.1"/>
</dbReference>
<gene>
    <name evidence="3" type="ORF">GCM10011511_39560</name>
</gene>
<sequence>MARLRNFSRRLFITLNIITVILFLLACANSFLPPGKWWLLSLLGLIFPLLLLMLVLFFIIGLFISHYRPWSVLSLGALLVGWTNIHSFFAMHPGKGFTLAKPPGALRIMTWNVRSFDVFITAKRGASGHRIKMMNFIDSLHPDVLCLQEFFESYHPNDTPNISYIEQQLHFPYHVFSHDYGRYDGKWAAGVIIFSRYPIVDSMTIHYSKPDRVPATESLLAADIQLGDDTLRVFTTHLQSVLFRSKDYHDIEIIKNVDDSILMASKSIAKKLGYAFKHRGDQAEEVRVRLDRSPYPGIICGDFNDVPNSYTYFTIRRDWKDAFLQKGFGIGRTFVHISPTLRIDYILTDPQFDILQCRKFSVPWSDHNPVVADVKLTP</sequence>
<reference evidence="3" key="2">
    <citation type="submission" date="2020-09" db="EMBL/GenBank/DDBJ databases">
        <authorList>
            <person name="Sun Q."/>
            <person name="Zhou Y."/>
        </authorList>
    </citation>
    <scope>NUCLEOTIDE SEQUENCE</scope>
    <source>
        <strain evidence="3">CGMCC 1.15448</strain>
    </source>
</reference>
<dbReference type="AlphaFoldDB" id="A0A8J2XSU1"/>
<name>A0A8J2XSU1_9BACT</name>
<evidence type="ECO:0000313" key="3">
    <source>
        <dbReference type="EMBL" id="GGB12048.1"/>
    </source>
</evidence>
<accession>A0A8J2XSU1</accession>
<dbReference type="PANTHER" id="PTHR14859">
    <property type="entry name" value="CALCOFLUOR WHITE HYPERSENSITIVE PROTEIN PRECURSOR"/>
    <property type="match status" value="1"/>
</dbReference>
<feature type="transmembrane region" description="Helical" evidence="1">
    <location>
        <begin position="70"/>
        <end position="91"/>
    </location>
</feature>
<dbReference type="InterPro" id="IPR051916">
    <property type="entry name" value="GPI-anchor_lipid_remodeler"/>
</dbReference>
<dbReference type="EMBL" id="BMJC01000004">
    <property type="protein sequence ID" value="GGB12048.1"/>
    <property type="molecule type" value="Genomic_DNA"/>
</dbReference>
<dbReference type="PANTHER" id="PTHR14859:SF15">
    <property type="entry name" value="ENDONUCLEASE_EXONUCLEASE_PHOSPHATASE DOMAIN-CONTAINING PROTEIN"/>
    <property type="match status" value="1"/>
</dbReference>
<dbReference type="GO" id="GO:0006506">
    <property type="term" value="P:GPI anchor biosynthetic process"/>
    <property type="evidence" value="ECO:0007669"/>
    <property type="project" value="TreeGrafter"/>
</dbReference>
<keyword evidence="1" id="KW-1133">Transmembrane helix</keyword>
<protein>
    <recommendedName>
        <fullName evidence="2">Endonuclease/exonuclease/phosphatase domain-containing protein</fullName>
    </recommendedName>
</protein>
<evidence type="ECO:0000313" key="4">
    <source>
        <dbReference type="Proteomes" id="UP000607559"/>
    </source>
</evidence>
<reference evidence="3" key="1">
    <citation type="journal article" date="2014" name="Int. J. Syst. Evol. Microbiol.">
        <title>Complete genome sequence of Corynebacterium casei LMG S-19264T (=DSM 44701T), isolated from a smear-ripened cheese.</title>
        <authorList>
            <consortium name="US DOE Joint Genome Institute (JGI-PGF)"/>
            <person name="Walter F."/>
            <person name="Albersmeier A."/>
            <person name="Kalinowski J."/>
            <person name="Ruckert C."/>
        </authorList>
    </citation>
    <scope>NUCLEOTIDE SEQUENCE</scope>
    <source>
        <strain evidence="3">CGMCC 1.15448</strain>
    </source>
</reference>
<dbReference type="InterPro" id="IPR005135">
    <property type="entry name" value="Endo/exonuclease/phosphatase"/>
</dbReference>
<keyword evidence="4" id="KW-1185">Reference proteome</keyword>
<evidence type="ECO:0000256" key="1">
    <source>
        <dbReference type="SAM" id="Phobius"/>
    </source>
</evidence>
<comment type="caution">
    <text evidence="3">The sequence shown here is derived from an EMBL/GenBank/DDBJ whole genome shotgun (WGS) entry which is preliminary data.</text>
</comment>
<feature type="domain" description="Endonuclease/exonuclease/phosphatase" evidence="2">
    <location>
        <begin position="109"/>
        <end position="367"/>
    </location>
</feature>
<evidence type="ECO:0000259" key="2">
    <source>
        <dbReference type="Pfam" id="PF03372"/>
    </source>
</evidence>
<dbReference type="GO" id="GO:0003824">
    <property type="term" value="F:catalytic activity"/>
    <property type="evidence" value="ECO:0007669"/>
    <property type="project" value="InterPro"/>
</dbReference>
<dbReference type="Gene3D" id="3.60.10.10">
    <property type="entry name" value="Endonuclease/exonuclease/phosphatase"/>
    <property type="match status" value="1"/>
</dbReference>
<dbReference type="Pfam" id="PF03372">
    <property type="entry name" value="Exo_endo_phos"/>
    <property type="match status" value="1"/>
</dbReference>
<dbReference type="Proteomes" id="UP000607559">
    <property type="component" value="Unassembled WGS sequence"/>
</dbReference>
<dbReference type="GO" id="GO:0016020">
    <property type="term" value="C:membrane"/>
    <property type="evidence" value="ECO:0007669"/>
    <property type="project" value="GOC"/>
</dbReference>
<dbReference type="PROSITE" id="PS51257">
    <property type="entry name" value="PROKAR_LIPOPROTEIN"/>
    <property type="match status" value="1"/>
</dbReference>
<dbReference type="CDD" id="cd09084">
    <property type="entry name" value="EEP-2"/>
    <property type="match status" value="1"/>
</dbReference>